<keyword evidence="4" id="KW-1185">Reference proteome</keyword>
<accession>A0A6H5G0K6</accession>
<dbReference type="OrthoDB" id="10556801at2759"/>
<protein>
    <submittedName>
        <fullName evidence="3">Uncharacterized protein</fullName>
    </submittedName>
</protein>
<dbReference type="Proteomes" id="UP000479000">
    <property type="component" value="Unassembled WGS sequence"/>
</dbReference>
<evidence type="ECO:0000256" key="2">
    <source>
        <dbReference type="SAM" id="Phobius"/>
    </source>
</evidence>
<gene>
    <name evidence="3" type="ORF">NTEN_LOCUS1919</name>
</gene>
<feature type="transmembrane region" description="Helical" evidence="2">
    <location>
        <begin position="130"/>
        <end position="150"/>
    </location>
</feature>
<evidence type="ECO:0000313" key="4">
    <source>
        <dbReference type="Proteomes" id="UP000479000"/>
    </source>
</evidence>
<feature type="transmembrane region" description="Helical" evidence="2">
    <location>
        <begin position="196"/>
        <end position="221"/>
    </location>
</feature>
<evidence type="ECO:0000256" key="1">
    <source>
        <dbReference type="SAM" id="MobiDB-lite"/>
    </source>
</evidence>
<dbReference type="EMBL" id="CADCXU010003093">
    <property type="protein sequence ID" value="CAA9995128.1"/>
    <property type="molecule type" value="Genomic_DNA"/>
</dbReference>
<feature type="non-terminal residue" evidence="3">
    <location>
        <position position="607"/>
    </location>
</feature>
<keyword evidence="2" id="KW-0812">Transmembrane</keyword>
<keyword evidence="2" id="KW-1133">Transmembrane helix</keyword>
<organism evidence="3 4">
    <name type="scientific">Nesidiocoris tenuis</name>
    <dbReference type="NCBI Taxonomy" id="355587"/>
    <lineage>
        <taxon>Eukaryota</taxon>
        <taxon>Metazoa</taxon>
        <taxon>Ecdysozoa</taxon>
        <taxon>Arthropoda</taxon>
        <taxon>Hexapoda</taxon>
        <taxon>Insecta</taxon>
        <taxon>Pterygota</taxon>
        <taxon>Neoptera</taxon>
        <taxon>Paraneoptera</taxon>
        <taxon>Hemiptera</taxon>
        <taxon>Heteroptera</taxon>
        <taxon>Panheteroptera</taxon>
        <taxon>Cimicomorpha</taxon>
        <taxon>Miridae</taxon>
        <taxon>Dicyphina</taxon>
        <taxon>Nesidiocoris</taxon>
    </lineage>
</organism>
<feature type="transmembrane region" description="Helical" evidence="2">
    <location>
        <begin position="346"/>
        <end position="370"/>
    </location>
</feature>
<sequence>MSMAKTWTGLRRSHKPLKSRISQSFSRRSRARSSGGAKLKKEPLFGTEIFEKKTKGLRIKDWALAFAEFCLSFSWNSFLARAQSNEVLGSRGMTPGDEMLERSFWLGCASFGNLILGFCSDAYFSHHSVLMINVALQFAIGTLLFIAEIITEESSENEYGLVLSRVFVWSIFPIRATDFARYVFQFEQLVATNNEIIVFYAFVVRLADSLGSLCFLVVRYSGISRSAITFCAFCADGLVVFLYAYILTPDEKSPYYDRSDCAGKVFGVIITEIQQRRAIGSVMKDKKWLDLAEIKYNKIDIAKTREMIKLFAMMLPTVGFTLFTSASDDIFREFLVNLKFTQGQTVRGASFWIVKSSTALMMVIMEILIFPAMRIISLKVNFLSRFICGYIGLLVALAFAAITLAIVDKISLRPNIGFVRIFNTRSQPIDLTSKDLGFTQLNFSVPAGQATSVRYSTKEERLFKMKIAIHEYSSFVSHLQVYPNKVTGYIVLDPPEVVRIQGFLPVNVGPPGNNSDDMARCFAMNMIRTERVTSIEMVNVDTDDSYRLESMIPGKTYFIQLPEGTYQLSLVGTGVMIKGEISTGGVYGIFAHADLHDYRLAFDQVLP</sequence>
<feature type="region of interest" description="Disordered" evidence="1">
    <location>
        <begin position="1"/>
        <end position="38"/>
    </location>
</feature>
<reference evidence="3 4" key="1">
    <citation type="submission" date="2020-02" db="EMBL/GenBank/DDBJ databases">
        <authorList>
            <person name="Ferguson B K."/>
        </authorList>
    </citation>
    <scope>NUCLEOTIDE SEQUENCE [LARGE SCALE GENOMIC DNA]</scope>
</reference>
<name>A0A6H5G0K6_9HEMI</name>
<keyword evidence="2" id="KW-0472">Membrane</keyword>
<proteinExistence type="predicted"/>
<evidence type="ECO:0000313" key="3">
    <source>
        <dbReference type="EMBL" id="CAA9995128.1"/>
    </source>
</evidence>
<feature type="transmembrane region" description="Helical" evidence="2">
    <location>
        <begin position="227"/>
        <end position="248"/>
    </location>
</feature>
<feature type="transmembrane region" description="Helical" evidence="2">
    <location>
        <begin position="382"/>
        <end position="407"/>
    </location>
</feature>
<dbReference type="AlphaFoldDB" id="A0A6H5G0K6"/>